<sequence>MPARSASMRWPTRWEFAKDGESMNVRVTGQVTFNGVYPLLDAALDGFGRSYIPHDLVAEHIEAGRLIQVLEALRYR</sequence>
<reference evidence="1 2" key="1">
    <citation type="submission" date="2018-08" db="EMBL/GenBank/DDBJ databases">
        <title>Recombination of ecologically and evolutionarily significant loci maintains genetic cohesion in the Pseudomonas syringae species complex.</title>
        <authorList>
            <person name="Dillon M."/>
            <person name="Thakur S."/>
            <person name="Almeida R.N.D."/>
            <person name="Weir B.S."/>
            <person name="Guttman D.S."/>
        </authorList>
    </citation>
    <scope>NUCLEOTIDE SEQUENCE [LARGE SCALE GENOMIC DNA]</scope>
    <source>
        <strain evidence="1 2">ICMP 8636</strain>
    </source>
</reference>
<organism evidence="1 2">
    <name type="scientific">Pseudomonas amygdali pv. eriobotryae</name>
    <dbReference type="NCBI Taxonomy" id="129137"/>
    <lineage>
        <taxon>Bacteria</taxon>
        <taxon>Pseudomonadati</taxon>
        <taxon>Pseudomonadota</taxon>
        <taxon>Gammaproteobacteria</taxon>
        <taxon>Pseudomonadales</taxon>
        <taxon>Pseudomonadaceae</taxon>
        <taxon>Pseudomonas</taxon>
        <taxon>Pseudomonas amygdali</taxon>
    </lineage>
</organism>
<dbReference type="SUPFAM" id="SSF53850">
    <property type="entry name" value="Periplasmic binding protein-like II"/>
    <property type="match status" value="1"/>
</dbReference>
<comment type="caution">
    <text evidence="1">The sequence shown here is derived from an EMBL/GenBank/DDBJ whole genome shotgun (WGS) entry which is preliminary data.</text>
</comment>
<name>A0A3M3AL08_PSEA0</name>
<gene>
    <name evidence="1" type="ORF">ALQ86_03212</name>
</gene>
<evidence type="ECO:0000313" key="2">
    <source>
        <dbReference type="Proteomes" id="UP000272627"/>
    </source>
</evidence>
<protein>
    <recommendedName>
        <fullName evidence="3">Transcriptional regulator, LysR family</fullName>
    </recommendedName>
</protein>
<dbReference type="AlphaFoldDB" id="A0A3M3AL08"/>
<dbReference type="Gene3D" id="3.40.190.10">
    <property type="entry name" value="Periplasmic binding protein-like II"/>
    <property type="match status" value="1"/>
</dbReference>
<accession>A0A3M3AL08</accession>
<evidence type="ECO:0000313" key="1">
    <source>
        <dbReference type="EMBL" id="RMM01185.1"/>
    </source>
</evidence>
<proteinExistence type="predicted"/>
<dbReference type="Proteomes" id="UP000272627">
    <property type="component" value="Unassembled WGS sequence"/>
</dbReference>
<dbReference type="EMBL" id="RBOA01000184">
    <property type="protein sequence ID" value="RMM01185.1"/>
    <property type="molecule type" value="Genomic_DNA"/>
</dbReference>
<evidence type="ECO:0008006" key="3">
    <source>
        <dbReference type="Google" id="ProtNLM"/>
    </source>
</evidence>